<feature type="transmembrane region" description="Helical" evidence="11">
    <location>
        <begin position="560"/>
        <end position="579"/>
    </location>
</feature>
<gene>
    <name evidence="12" type="ORF">DB88DRAFT_496209</name>
</gene>
<dbReference type="GO" id="GO:0006506">
    <property type="term" value="P:GPI anchor biosynthetic process"/>
    <property type="evidence" value="ECO:0007669"/>
    <property type="project" value="UniProtKB-KW"/>
</dbReference>
<dbReference type="GO" id="GO:0016255">
    <property type="term" value="P:attachment of GPI anchor to protein"/>
    <property type="evidence" value="ECO:0007669"/>
    <property type="project" value="InterPro"/>
</dbReference>
<evidence type="ECO:0000256" key="2">
    <source>
        <dbReference type="ARBA" id="ARBA00004687"/>
    </source>
</evidence>
<dbReference type="EMBL" id="JAODAN010000008">
    <property type="protein sequence ID" value="KAK1922767.1"/>
    <property type="molecule type" value="Genomic_DNA"/>
</dbReference>
<dbReference type="GO" id="GO:0042765">
    <property type="term" value="C:GPI-anchor transamidase complex"/>
    <property type="evidence" value="ECO:0007669"/>
    <property type="project" value="InterPro"/>
</dbReference>
<keyword evidence="13" id="KW-1185">Reference proteome</keyword>
<feature type="transmembrane region" description="Helical" evidence="11">
    <location>
        <begin position="36"/>
        <end position="55"/>
    </location>
</feature>
<organism evidence="12 13">
    <name type="scientific">Papiliotrema laurentii</name>
    <name type="common">Cryptococcus laurentii</name>
    <dbReference type="NCBI Taxonomy" id="5418"/>
    <lineage>
        <taxon>Eukaryota</taxon>
        <taxon>Fungi</taxon>
        <taxon>Dikarya</taxon>
        <taxon>Basidiomycota</taxon>
        <taxon>Agaricomycotina</taxon>
        <taxon>Tremellomycetes</taxon>
        <taxon>Tremellales</taxon>
        <taxon>Rhynchogastremaceae</taxon>
        <taxon>Papiliotrema</taxon>
    </lineage>
</organism>
<comment type="similarity">
    <text evidence="3">Belongs to the PIGS family.</text>
</comment>
<comment type="pathway">
    <text evidence="2">Glycolipid biosynthesis; glycosylphosphatidylinositol-anchor biosynthesis.</text>
</comment>
<keyword evidence="8 11" id="KW-0472">Membrane</keyword>
<sequence length="610" mass="67798">MGSPERPTSSDSSGSRPQPSPRELTERLNPSVSTRLLVVLSFPLVLLLAVPFWWYTTSITRLPLPTARIEALELSTPIDARTTVLFTADTQAFPTPPPGRAVFEHSQITSAIAREVTKSADGILLQQRPDTRGKRLWDLVVDPVEGQVPTLRIHIRYTDRANASFPLHPYIQEKESGLMTTGLPAGTCVIPVHPSQLGDNMLNKHYQIAVLKSLMALFPSLPSPPAIPLRALKYSPNVTLSFVLLNEDSTVGSYVRDWDVEAAIKDHLAPHLSELADVFNFTIESQILYHAPLSFSPTYGQIESAWSHSETSVEGTQSDDVDIAKAKPDGQQDEAWRVTEADMKIFVNSERWSLDSGSTNNPVLRFLLFVPSAHHRPMRLAVPDLAQSFLLPQYGAVTLLNPPASASSARSFHLPLETLAEPFHLFTQHLYSLLALPTNPPYIEHALTPSPLLPSSLLTPPLSPWQVEQIYRMRTKENSEEARKTLAGIVRLVKKIKEMKVGEGVRNKVLGAVEKLEKLDHTTDSRQAFLLSRDAVTLANEAFFDPSMMGLLYFPDEHKFAVYTPLFAPIALPMLVGLVRELFAWRRRRLLVVSAVTESPGQSFQQGLSQ</sequence>
<feature type="compositionally biased region" description="Low complexity" evidence="10">
    <location>
        <begin position="1"/>
        <end position="17"/>
    </location>
</feature>
<keyword evidence="9" id="KW-0325">Glycoprotein</keyword>
<evidence type="ECO:0000256" key="4">
    <source>
        <dbReference type="ARBA" id="ARBA00022502"/>
    </source>
</evidence>
<proteinExistence type="inferred from homology"/>
<dbReference type="Pfam" id="PF10510">
    <property type="entry name" value="PIG-S"/>
    <property type="match status" value="2"/>
</dbReference>
<comment type="caution">
    <text evidence="12">The sequence shown here is derived from an EMBL/GenBank/DDBJ whole genome shotgun (WGS) entry which is preliminary data.</text>
</comment>
<evidence type="ECO:0000256" key="6">
    <source>
        <dbReference type="ARBA" id="ARBA00022824"/>
    </source>
</evidence>
<dbReference type="PANTHER" id="PTHR21072:SF13">
    <property type="entry name" value="GPI TRANSAMIDASE COMPONENT PIG-S"/>
    <property type="match status" value="1"/>
</dbReference>
<accession>A0AAD9FQF5</accession>
<evidence type="ECO:0000256" key="9">
    <source>
        <dbReference type="ARBA" id="ARBA00023180"/>
    </source>
</evidence>
<comment type="subcellular location">
    <subcellularLocation>
        <location evidence="1">Endoplasmic reticulum membrane</location>
        <topology evidence="1">Multi-pass membrane protein</topology>
    </subcellularLocation>
</comment>
<dbReference type="AlphaFoldDB" id="A0AAD9FQF5"/>
<reference evidence="12" key="1">
    <citation type="submission" date="2023-02" db="EMBL/GenBank/DDBJ databases">
        <title>Identification and recombinant expression of a fungal hydrolase from Papiliotrema laurentii that hydrolyzes apple cutin and clears colloidal polyester polyurethane.</title>
        <authorList>
            <consortium name="DOE Joint Genome Institute"/>
            <person name="Roman V.A."/>
            <person name="Bojanowski C."/>
            <person name="Crable B.R."/>
            <person name="Wagner D.N."/>
            <person name="Hung C.S."/>
            <person name="Nadeau L.J."/>
            <person name="Schratz L."/>
            <person name="Haridas S."/>
            <person name="Pangilinan J."/>
            <person name="Lipzen A."/>
            <person name="Na H."/>
            <person name="Yan M."/>
            <person name="Ng V."/>
            <person name="Grigoriev I.V."/>
            <person name="Spatafora J.W."/>
            <person name="Barlow D."/>
            <person name="Biffinger J."/>
            <person name="Kelley-Loughnane N."/>
            <person name="Varaljay V.A."/>
            <person name="Crookes-Goodson W.J."/>
        </authorList>
    </citation>
    <scope>NUCLEOTIDE SEQUENCE</scope>
    <source>
        <strain evidence="12">5307AH</strain>
    </source>
</reference>
<dbReference type="Proteomes" id="UP001182556">
    <property type="component" value="Unassembled WGS sequence"/>
</dbReference>
<evidence type="ECO:0000256" key="3">
    <source>
        <dbReference type="ARBA" id="ARBA00005316"/>
    </source>
</evidence>
<dbReference type="PANTHER" id="PTHR21072">
    <property type="entry name" value="GPI TRANSAMIDASE COMPONENT PIG-S"/>
    <property type="match status" value="1"/>
</dbReference>
<evidence type="ECO:0000256" key="1">
    <source>
        <dbReference type="ARBA" id="ARBA00004477"/>
    </source>
</evidence>
<evidence type="ECO:0000256" key="5">
    <source>
        <dbReference type="ARBA" id="ARBA00022692"/>
    </source>
</evidence>
<evidence type="ECO:0000256" key="8">
    <source>
        <dbReference type="ARBA" id="ARBA00023136"/>
    </source>
</evidence>
<keyword evidence="4" id="KW-0337">GPI-anchor biosynthesis</keyword>
<keyword evidence="7 11" id="KW-1133">Transmembrane helix</keyword>
<protein>
    <submittedName>
        <fullName evidence="12">Phosphatidylinositol-glycan biosynthesis class S protein</fullName>
    </submittedName>
</protein>
<evidence type="ECO:0000313" key="13">
    <source>
        <dbReference type="Proteomes" id="UP001182556"/>
    </source>
</evidence>
<keyword evidence="6" id="KW-0256">Endoplasmic reticulum</keyword>
<dbReference type="InterPro" id="IPR019540">
    <property type="entry name" value="PtdIno-glycan_biosynth_class_S"/>
</dbReference>
<keyword evidence="5 11" id="KW-0812">Transmembrane</keyword>
<evidence type="ECO:0000256" key="10">
    <source>
        <dbReference type="SAM" id="MobiDB-lite"/>
    </source>
</evidence>
<evidence type="ECO:0000256" key="7">
    <source>
        <dbReference type="ARBA" id="ARBA00022989"/>
    </source>
</evidence>
<evidence type="ECO:0000313" key="12">
    <source>
        <dbReference type="EMBL" id="KAK1922767.1"/>
    </source>
</evidence>
<name>A0AAD9FQF5_PAPLA</name>
<feature type="region of interest" description="Disordered" evidence="10">
    <location>
        <begin position="1"/>
        <end position="25"/>
    </location>
</feature>
<evidence type="ECO:0000256" key="11">
    <source>
        <dbReference type="SAM" id="Phobius"/>
    </source>
</evidence>